<dbReference type="PANTHER" id="PTHR12746">
    <property type="entry name" value="NONSENSE-MEDIATED MRNA DECAY PROTEIN 3"/>
    <property type="match status" value="1"/>
</dbReference>
<dbReference type="EMBL" id="JAQMWT010000262">
    <property type="protein sequence ID" value="KAJ8606629.1"/>
    <property type="molecule type" value="Genomic_DNA"/>
</dbReference>
<comment type="caution">
    <text evidence="4">The sequence shown here is derived from an EMBL/GenBank/DDBJ whole genome shotgun (WGS) entry which is preliminary data.</text>
</comment>
<dbReference type="GO" id="GO:0005634">
    <property type="term" value="C:nucleus"/>
    <property type="evidence" value="ECO:0007669"/>
    <property type="project" value="UniProtKB-SubCell"/>
</dbReference>
<keyword evidence="1" id="KW-0813">Transport</keyword>
<organism evidence="4 5">
    <name type="scientific">Chrysophaeum taylorii</name>
    <dbReference type="NCBI Taxonomy" id="2483200"/>
    <lineage>
        <taxon>Eukaryota</taxon>
        <taxon>Sar</taxon>
        <taxon>Stramenopiles</taxon>
        <taxon>Ochrophyta</taxon>
        <taxon>Pelagophyceae</taxon>
        <taxon>Pelagomonadales</taxon>
        <taxon>Pelagomonadaceae</taxon>
        <taxon>Chrysophaeum</taxon>
    </lineage>
</organism>
<evidence type="ECO:0000313" key="5">
    <source>
        <dbReference type="Proteomes" id="UP001230188"/>
    </source>
</evidence>
<keyword evidence="1" id="KW-0539">Nucleus</keyword>
<protein>
    <recommendedName>
        <fullName evidence="1">60S ribosomal export protein NMD3</fullName>
    </recommendedName>
</protein>
<gene>
    <name evidence="4" type="ORF">CTAYLR_008389</name>
</gene>
<evidence type="ECO:0000256" key="1">
    <source>
        <dbReference type="RuleBase" id="RU364108"/>
    </source>
</evidence>
<proteinExistence type="inferred from homology"/>
<keyword evidence="1" id="KW-0963">Cytoplasm</keyword>
<evidence type="ECO:0000313" key="4">
    <source>
        <dbReference type="EMBL" id="KAJ8606629.1"/>
    </source>
</evidence>
<reference evidence="4" key="1">
    <citation type="submission" date="2023-01" db="EMBL/GenBank/DDBJ databases">
        <title>Metagenome sequencing of chrysophaentin producing Chrysophaeum taylorii.</title>
        <authorList>
            <person name="Davison J."/>
            <person name="Bewley C."/>
        </authorList>
    </citation>
    <scope>NUCLEOTIDE SEQUENCE</scope>
    <source>
        <strain evidence="4">NIES-1699</strain>
    </source>
</reference>
<dbReference type="GO" id="GO:0015031">
    <property type="term" value="P:protein transport"/>
    <property type="evidence" value="ECO:0007669"/>
    <property type="project" value="UniProtKB-KW"/>
</dbReference>
<feature type="compositionally biased region" description="Acidic residues" evidence="2">
    <location>
        <begin position="506"/>
        <end position="522"/>
    </location>
</feature>
<accession>A0AAD7UHP7</accession>
<comment type="similarity">
    <text evidence="1">Belongs to the NMD3 family.</text>
</comment>
<dbReference type="Proteomes" id="UP001230188">
    <property type="component" value="Unassembled WGS sequence"/>
</dbReference>
<comment type="subcellular location">
    <subcellularLocation>
        <location evidence="1">Cytoplasm</location>
    </subcellularLocation>
    <subcellularLocation>
        <location evidence="1">Nucleus</location>
    </subcellularLocation>
</comment>
<dbReference type="InterPro" id="IPR039768">
    <property type="entry name" value="Nmd3"/>
</dbReference>
<dbReference type="GO" id="GO:0043023">
    <property type="term" value="F:ribosomal large subunit binding"/>
    <property type="evidence" value="ECO:0007669"/>
    <property type="project" value="InterPro"/>
</dbReference>
<dbReference type="InterPro" id="IPR007064">
    <property type="entry name" value="Nmd3_N"/>
</dbReference>
<keyword evidence="1" id="KW-0653">Protein transport</keyword>
<feature type="compositionally biased region" description="Basic residues" evidence="2">
    <location>
        <begin position="443"/>
        <end position="460"/>
    </location>
</feature>
<feature type="region of interest" description="Disordered" evidence="2">
    <location>
        <begin position="430"/>
        <end position="534"/>
    </location>
</feature>
<dbReference type="AlphaFoldDB" id="A0AAD7UHP7"/>
<keyword evidence="5" id="KW-1185">Reference proteome</keyword>
<dbReference type="GO" id="GO:0000055">
    <property type="term" value="P:ribosomal large subunit export from nucleus"/>
    <property type="evidence" value="ECO:0007669"/>
    <property type="project" value="TreeGrafter"/>
</dbReference>
<dbReference type="Pfam" id="PF04981">
    <property type="entry name" value="NMD3"/>
    <property type="match status" value="1"/>
</dbReference>
<dbReference type="PANTHER" id="PTHR12746:SF2">
    <property type="entry name" value="60S RIBOSOMAL EXPORT PROTEIN NMD3"/>
    <property type="match status" value="1"/>
</dbReference>
<evidence type="ECO:0000256" key="2">
    <source>
        <dbReference type="SAM" id="MobiDB-lite"/>
    </source>
</evidence>
<evidence type="ECO:0000259" key="3">
    <source>
        <dbReference type="Pfam" id="PF04981"/>
    </source>
</evidence>
<comment type="function">
    <text evidence="1">Acts as an adapter for the XPO1/CRM1-mediated export of the 60S ribosomal subunit.</text>
</comment>
<dbReference type="GO" id="GO:0005737">
    <property type="term" value="C:cytoplasm"/>
    <property type="evidence" value="ECO:0007669"/>
    <property type="project" value="UniProtKB-SubCell"/>
</dbReference>
<name>A0AAD7UHP7_9STRA</name>
<sequence>MMITFSRIVEEAEAATNKAYATILCPECGAPTVAREESVLCLSCAASEDWRRPLQQHIARYPKVVSFVRCPGCERVLVSDPNKKPQWGPGDHDSDELLGLLLRRVKAALLGKRAVGAIEGMSRALAGGELQLEDARFVWTEPHSRRVKLEVVVAHKPAARTTAAAARFHECEIEFYEERRRCEDCLGEQKHRGRKMGQSGGEFAARVQVRAKRLDGGSGGARTLGALEDSLRDTSANATATAARRVAKNHGFDVEFAAQREAAKFLTDLRRLGRAPLKFEDATKKLVTHDEHTNTSDWQRTTLVYVPPIDKHDLVVDDVNVFSLVLNVRASIRLVDVTGRSERDVTADQYFRKPFDAILSTANMLDFTVVDDGMAQRLHEQPRRFFAPFDCKLGRVYRGYDLDAVAHRVHVAPGVPRVVLVIPAPLTGGDGPATSFLSDKKKSVPSRKDRRKLSKKHKKQLAAAQTVEPHTSPKQHRRGDDDDEGESDGVTVDEDHPSPRFLLVVENDDDEEEPASNNDADEYVVVRPEAQETA</sequence>
<feature type="domain" description="Nmd3 N-terminal" evidence="3">
    <location>
        <begin position="25"/>
        <end position="304"/>
    </location>
</feature>